<reference evidence="1" key="1">
    <citation type="journal article" date="2014" name="Genome Announc.">
        <title>Draft genome sequences of the altered schaedler flora, a defined bacterial community from gnotobiotic mice.</title>
        <authorList>
            <person name="Wannemuehler M.J."/>
            <person name="Overstreet A.M."/>
            <person name="Ward D.V."/>
            <person name="Phillips G.J."/>
        </authorList>
    </citation>
    <scope>NUCLEOTIDE SEQUENCE</scope>
    <source>
        <strain evidence="1">ASF457</strain>
    </source>
</reference>
<reference evidence="1" key="2">
    <citation type="submission" date="2022-05" db="EMBL/GenBank/DDBJ databases">
        <authorList>
            <person name="Proctor A.L."/>
            <person name="Phillips G.J."/>
            <person name="Wannemuehler M.J."/>
        </authorList>
    </citation>
    <scope>NUCLEOTIDE SEQUENCE</scope>
    <source>
        <strain evidence="1">ASF457</strain>
    </source>
</reference>
<dbReference type="RefSeq" id="WP_023276589.1">
    <property type="nucleotide sequence ID" value="NZ_CP097562.1"/>
</dbReference>
<organism evidence="1 2">
    <name type="scientific">Mucispirillum schaedleri ASF457</name>
    <dbReference type="NCBI Taxonomy" id="1379858"/>
    <lineage>
        <taxon>Bacteria</taxon>
        <taxon>Pseudomonadati</taxon>
        <taxon>Deferribacterota</taxon>
        <taxon>Deferribacteres</taxon>
        <taxon>Deferribacterales</taxon>
        <taxon>Mucispirillaceae</taxon>
        <taxon>Mucispirillum</taxon>
    </lineage>
</organism>
<keyword evidence="2" id="KW-1185">Reference proteome</keyword>
<dbReference type="Proteomes" id="UP000017429">
    <property type="component" value="Chromosome"/>
</dbReference>
<gene>
    <name evidence="1" type="ORF">N508_002046</name>
</gene>
<dbReference type="EMBL" id="CP097562">
    <property type="protein sequence ID" value="USF24951.1"/>
    <property type="molecule type" value="Genomic_DNA"/>
</dbReference>
<protein>
    <submittedName>
        <fullName evidence="1">Uncharacterized protein</fullName>
    </submittedName>
</protein>
<proteinExistence type="predicted"/>
<dbReference type="KEGG" id="msch:N508_002046"/>
<name>V2Q8L9_9BACT</name>
<evidence type="ECO:0000313" key="2">
    <source>
        <dbReference type="Proteomes" id="UP000017429"/>
    </source>
</evidence>
<reference evidence="1" key="3">
    <citation type="submission" date="2022-06" db="EMBL/GenBank/DDBJ databases">
        <title>Resources to Facilitate Use of the Altered Schaedler Flora (ASF) Mouse Model to Study Microbiome Function.</title>
        <authorList>
            <person name="Proctor A."/>
            <person name="Parvinroo S."/>
            <person name="Richie T."/>
            <person name="Jia X."/>
            <person name="Lee S.T.M."/>
            <person name="Karp P.D."/>
            <person name="Paley S."/>
            <person name="Kostic A.D."/>
            <person name="Pierre J.F."/>
            <person name="Wannemuehler M.J."/>
            <person name="Phillips G.J."/>
        </authorList>
    </citation>
    <scope>NUCLEOTIDE SEQUENCE</scope>
    <source>
        <strain evidence="1">ASF457</strain>
    </source>
</reference>
<dbReference type="AlphaFoldDB" id="V2Q8L9"/>
<sequence>MRKLLIVLFTLISFNVYASPYANPWLYDKMLDFIQNPAAYKDNFTNGIIQDRNPDIIVGAFIENAYSVYEKEEEFTSELKSCGDNCYQDNSSKDILQSYHKFFYVSAIVLPVSEILIQNPAAGENISYYIQNKLVSYTWENENYLVITINKDKLEFKKQKNSIVITTTMQVLKNYILN</sequence>
<evidence type="ECO:0000313" key="1">
    <source>
        <dbReference type="EMBL" id="USF24951.1"/>
    </source>
</evidence>
<accession>V2Q8L9</accession>